<feature type="region of interest" description="Disordered" evidence="1">
    <location>
        <begin position="23"/>
        <end position="84"/>
    </location>
</feature>
<feature type="compositionally biased region" description="Low complexity" evidence="1">
    <location>
        <begin position="62"/>
        <end position="77"/>
    </location>
</feature>
<name>A0A120AHT1_9GAMM</name>
<sequence>MSGLWSAQQREWLQAMGHTVMSLAGSEPPAEAPMANAAPIDAARNAEPPARAPQPTRERTAPESAAPEPAQAAPRAAARGDDTPPLLRNLLRAARRAAGDAQVLALFDAAALRGNPAAKRALWPQLRTLRRTGQRG</sequence>
<accession>A0A120AHT1</accession>
<dbReference type="EMBL" id="JAJA02000001">
    <property type="protein sequence ID" value="KWS06620.1"/>
    <property type="molecule type" value="Genomic_DNA"/>
</dbReference>
<proteinExistence type="predicted"/>
<dbReference type="AlphaFoldDB" id="A0A120AHT1"/>
<organism evidence="2 3">
    <name type="scientific">Lysobacter capsici AZ78</name>
    <dbReference type="NCBI Taxonomy" id="1444315"/>
    <lineage>
        <taxon>Bacteria</taxon>
        <taxon>Pseudomonadati</taxon>
        <taxon>Pseudomonadota</taxon>
        <taxon>Gammaproteobacteria</taxon>
        <taxon>Lysobacterales</taxon>
        <taxon>Lysobacteraceae</taxon>
        <taxon>Lysobacter</taxon>
    </lineage>
</organism>
<reference evidence="2 3" key="1">
    <citation type="journal article" date="2014" name="Genome Announc.">
        <title>Draft Genome Sequence of Lysobacter capsici AZ78, a Bacterium Antagonistic to Plant-Pathogenic Oomycetes.</title>
        <authorList>
            <person name="Puopolo G."/>
            <person name="Sonego P."/>
            <person name="Engelen K."/>
            <person name="Pertot I."/>
        </authorList>
    </citation>
    <scope>NUCLEOTIDE SEQUENCE [LARGE SCALE GENOMIC DNA]</scope>
    <source>
        <strain evidence="2 3">AZ78</strain>
    </source>
</reference>
<dbReference type="RefSeq" id="WP_036104759.1">
    <property type="nucleotide sequence ID" value="NZ_JAJA02000001.1"/>
</dbReference>
<feature type="compositionally biased region" description="Low complexity" evidence="1">
    <location>
        <begin position="27"/>
        <end position="55"/>
    </location>
</feature>
<evidence type="ECO:0000256" key="1">
    <source>
        <dbReference type="SAM" id="MobiDB-lite"/>
    </source>
</evidence>
<keyword evidence="3" id="KW-1185">Reference proteome</keyword>
<comment type="caution">
    <text evidence="2">The sequence shown here is derived from an EMBL/GenBank/DDBJ whole genome shotgun (WGS) entry which is preliminary data.</text>
</comment>
<evidence type="ECO:0000313" key="3">
    <source>
        <dbReference type="Proteomes" id="UP000023435"/>
    </source>
</evidence>
<dbReference type="OrthoDB" id="6028077at2"/>
<protein>
    <recommendedName>
        <fullName evidence="4">Alanine acetyltransferase</fullName>
    </recommendedName>
</protein>
<gene>
    <name evidence="2" type="ORF">AZ78_4176</name>
</gene>
<evidence type="ECO:0000313" key="2">
    <source>
        <dbReference type="EMBL" id="KWS06620.1"/>
    </source>
</evidence>
<evidence type="ECO:0008006" key="4">
    <source>
        <dbReference type="Google" id="ProtNLM"/>
    </source>
</evidence>
<dbReference type="Proteomes" id="UP000023435">
    <property type="component" value="Unassembled WGS sequence"/>
</dbReference>